<evidence type="ECO:0000313" key="2">
    <source>
        <dbReference type="Proteomes" id="UP000000768"/>
    </source>
</evidence>
<reference evidence="1 2" key="1">
    <citation type="journal article" date="2009" name="Nature">
        <title>The Sorghum bicolor genome and the diversification of grasses.</title>
        <authorList>
            <person name="Paterson A.H."/>
            <person name="Bowers J.E."/>
            <person name="Bruggmann R."/>
            <person name="Dubchak I."/>
            <person name="Grimwood J."/>
            <person name="Gundlach H."/>
            <person name="Haberer G."/>
            <person name="Hellsten U."/>
            <person name="Mitros T."/>
            <person name="Poliakov A."/>
            <person name="Schmutz J."/>
            <person name="Spannagl M."/>
            <person name="Tang H."/>
            <person name="Wang X."/>
            <person name="Wicker T."/>
            <person name="Bharti A.K."/>
            <person name="Chapman J."/>
            <person name="Feltus F.A."/>
            <person name="Gowik U."/>
            <person name="Grigoriev I.V."/>
            <person name="Lyons E."/>
            <person name="Maher C.A."/>
            <person name="Martis M."/>
            <person name="Narechania A."/>
            <person name="Otillar R.P."/>
            <person name="Penning B.W."/>
            <person name="Salamov A.A."/>
            <person name="Wang Y."/>
            <person name="Zhang L."/>
            <person name="Carpita N.C."/>
            <person name="Freeling M."/>
            <person name="Gingle A.R."/>
            <person name="Hash C.T."/>
            <person name="Keller B."/>
            <person name="Klein P."/>
            <person name="Kresovich S."/>
            <person name="McCann M.C."/>
            <person name="Ming R."/>
            <person name="Peterson D.G."/>
            <person name="Mehboob-ur-Rahman"/>
            <person name="Ware D."/>
            <person name="Westhoff P."/>
            <person name="Mayer K.F."/>
            <person name="Messing J."/>
            <person name="Rokhsar D.S."/>
        </authorList>
    </citation>
    <scope>NUCLEOTIDE SEQUENCE [LARGE SCALE GENOMIC DNA]</scope>
    <source>
        <strain evidence="2">cv. BTx623</strain>
    </source>
</reference>
<accession>A0A194YL55</accession>
<dbReference type="EMBL" id="CM000769">
    <property type="protein sequence ID" value="KXG20677.1"/>
    <property type="molecule type" value="Genomic_DNA"/>
</dbReference>
<keyword evidence="2" id="KW-1185">Reference proteome</keyword>
<proteinExistence type="predicted"/>
<dbReference type="InParanoid" id="A0A194YL55"/>
<organism evidence="1 2">
    <name type="scientific">Sorghum bicolor</name>
    <name type="common">Sorghum</name>
    <name type="synonym">Sorghum vulgare</name>
    <dbReference type="NCBI Taxonomy" id="4558"/>
    <lineage>
        <taxon>Eukaryota</taxon>
        <taxon>Viridiplantae</taxon>
        <taxon>Streptophyta</taxon>
        <taxon>Embryophyta</taxon>
        <taxon>Tracheophyta</taxon>
        <taxon>Spermatophyta</taxon>
        <taxon>Magnoliopsida</taxon>
        <taxon>Liliopsida</taxon>
        <taxon>Poales</taxon>
        <taxon>Poaceae</taxon>
        <taxon>PACMAD clade</taxon>
        <taxon>Panicoideae</taxon>
        <taxon>Andropogonodae</taxon>
        <taxon>Andropogoneae</taxon>
        <taxon>Sorghinae</taxon>
        <taxon>Sorghum</taxon>
    </lineage>
</organism>
<dbReference type="Gramene" id="KXG20677">
    <property type="protein sequence ID" value="KXG20677"/>
    <property type="gene ID" value="SORBI_3010G238000"/>
</dbReference>
<sequence length="75" mass="8264">MACCLSCFHPQAATPTQCLVKPTYSLTASCCYSRQGWNQNLRLFLGAISKLAANGIVIYGPDTMDWISTGWTERT</sequence>
<dbReference type="Proteomes" id="UP000000768">
    <property type="component" value="Chromosome 10"/>
</dbReference>
<dbReference type="AlphaFoldDB" id="A0A194YL55"/>
<name>A0A194YL55_SORBI</name>
<gene>
    <name evidence="1" type="ORF">SORBI_3010G238000</name>
</gene>
<reference evidence="2" key="2">
    <citation type="journal article" date="2018" name="Plant J.">
        <title>The Sorghum bicolor reference genome: improved assembly, gene annotations, a transcriptome atlas, and signatures of genome organization.</title>
        <authorList>
            <person name="McCormick R.F."/>
            <person name="Truong S.K."/>
            <person name="Sreedasyam A."/>
            <person name="Jenkins J."/>
            <person name="Shu S."/>
            <person name="Sims D."/>
            <person name="Kennedy M."/>
            <person name="Amirebrahimi M."/>
            <person name="Weers B.D."/>
            <person name="McKinley B."/>
            <person name="Mattison A."/>
            <person name="Morishige D.T."/>
            <person name="Grimwood J."/>
            <person name="Schmutz J."/>
            <person name="Mullet J.E."/>
        </authorList>
    </citation>
    <scope>NUCLEOTIDE SEQUENCE [LARGE SCALE GENOMIC DNA]</scope>
    <source>
        <strain evidence="2">cv. BTx623</strain>
    </source>
</reference>
<evidence type="ECO:0000313" key="1">
    <source>
        <dbReference type="EMBL" id="KXG20677.1"/>
    </source>
</evidence>
<protein>
    <submittedName>
        <fullName evidence="1">Uncharacterized protein</fullName>
    </submittedName>
</protein>